<name>A0ABN8SGA3_9CNID</name>
<reference evidence="1 2" key="1">
    <citation type="submission" date="2022-05" db="EMBL/GenBank/DDBJ databases">
        <authorList>
            <consortium name="Genoscope - CEA"/>
            <person name="William W."/>
        </authorList>
    </citation>
    <scope>NUCLEOTIDE SEQUENCE [LARGE SCALE GENOMIC DNA]</scope>
</reference>
<protein>
    <submittedName>
        <fullName evidence="1">Uncharacterized protein</fullName>
    </submittedName>
</protein>
<sequence>MGVMGKRKYMKVRHSFSFKKILSKGKKFSCLKVANCRVPALLPYYKLVQFLDSVNIGTLHSVREELCFDLNDADKVNGYFRNLKEFMPRLAEFYLKLYPNNEFDWFGKPFTFKVAIGGDGAPFGKYDQASSWLVSFLTVGKCCLSSDDNFLIFGANCSESCIAVERYVTRLVSDIAYLEDNVFPINGYVVKFEFSEIPNDMKMLCFLGGELSNIAKYFSSFGNVTYDDMANLQFTFGRADTNQWKPWDYGKRVKVVKQVEELESKLAKTTLSASTKRGKITSLIAEKQSRQEFAPRIGKLIEKAHVEPLHLKNNACALLFSLILEFSIEISKLPQNVNEFQKVSTHSPFFRLMTSLKTEVSLSRLAKKVVRWFDEGKGNPKAFSYRFTGEESRRFLHNFMFLIKAMKGERDPQPVEFKLHVFAFTCLSLQMLSHFFVDCKLRKNSLMILRKHARISLFPVHYFSKSTPQYGPLGMLSLFTPGRCLKCMGRGWPLTPWRVGKQNIKQFPGMPRTQTS</sequence>
<keyword evidence="2" id="KW-1185">Reference proteome</keyword>
<comment type="caution">
    <text evidence="1">The sequence shown here is derived from an EMBL/GenBank/DDBJ whole genome shotgun (WGS) entry which is preliminary data.</text>
</comment>
<organism evidence="1 2">
    <name type="scientific">Porites evermanni</name>
    <dbReference type="NCBI Taxonomy" id="104178"/>
    <lineage>
        <taxon>Eukaryota</taxon>
        <taxon>Metazoa</taxon>
        <taxon>Cnidaria</taxon>
        <taxon>Anthozoa</taxon>
        <taxon>Hexacorallia</taxon>
        <taxon>Scleractinia</taxon>
        <taxon>Fungiina</taxon>
        <taxon>Poritidae</taxon>
        <taxon>Porites</taxon>
    </lineage>
</organism>
<accession>A0ABN8SGA3</accession>
<evidence type="ECO:0000313" key="1">
    <source>
        <dbReference type="EMBL" id="CAH3190728.1"/>
    </source>
</evidence>
<evidence type="ECO:0000313" key="2">
    <source>
        <dbReference type="Proteomes" id="UP001159427"/>
    </source>
</evidence>
<proteinExistence type="predicted"/>
<gene>
    <name evidence="1" type="ORF">PEVE_00020765</name>
</gene>
<dbReference type="Proteomes" id="UP001159427">
    <property type="component" value="Unassembled WGS sequence"/>
</dbReference>
<dbReference type="EMBL" id="CALNXI010002786">
    <property type="protein sequence ID" value="CAH3190728.1"/>
    <property type="molecule type" value="Genomic_DNA"/>
</dbReference>